<proteinExistence type="predicted"/>
<organism evidence="1">
    <name type="scientific">Arundo donax</name>
    <name type="common">Giant reed</name>
    <name type="synonym">Donax arundinaceus</name>
    <dbReference type="NCBI Taxonomy" id="35708"/>
    <lineage>
        <taxon>Eukaryota</taxon>
        <taxon>Viridiplantae</taxon>
        <taxon>Streptophyta</taxon>
        <taxon>Embryophyta</taxon>
        <taxon>Tracheophyta</taxon>
        <taxon>Spermatophyta</taxon>
        <taxon>Magnoliopsida</taxon>
        <taxon>Liliopsida</taxon>
        <taxon>Poales</taxon>
        <taxon>Poaceae</taxon>
        <taxon>PACMAD clade</taxon>
        <taxon>Arundinoideae</taxon>
        <taxon>Arundineae</taxon>
        <taxon>Arundo</taxon>
    </lineage>
</organism>
<dbReference type="AlphaFoldDB" id="A0A0A8YQW1"/>
<sequence length="24" mass="3030">MKQREREEKMTKLPLFKYVGTMRE</sequence>
<accession>A0A0A8YQW1</accession>
<name>A0A0A8YQW1_ARUDO</name>
<reference evidence="1" key="1">
    <citation type="submission" date="2014-09" db="EMBL/GenBank/DDBJ databases">
        <authorList>
            <person name="Magalhaes I.L.F."/>
            <person name="Oliveira U."/>
            <person name="Santos F.R."/>
            <person name="Vidigal T.H.D.A."/>
            <person name="Brescovit A.D."/>
            <person name="Santos A.J."/>
        </authorList>
    </citation>
    <scope>NUCLEOTIDE SEQUENCE</scope>
    <source>
        <tissue evidence="1">Shoot tissue taken approximately 20 cm above the soil surface</tissue>
    </source>
</reference>
<reference evidence="1" key="2">
    <citation type="journal article" date="2015" name="Data Brief">
        <title>Shoot transcriptome of the giant reed, Arundo donax.</title>
        <authorList>
            <person name="Barrero R.A."/>
            <person name="Guerrero F.D."/>
            <person name="Moolhuijzen P."/>
            <person name="Goolsby J.A."/>
            <person name="Tidwell J."/>
            <person name="Bellgard S.E."/>
            <person name="Bellgard M.I."/>
        </authorList>
    </citation>
    <scope>NUCLEOTIDE SEQUENCE</scope>
    <source>
        <tissue evidence="1">Shoot tissue taken approximately 20 cm above the soil surface</tissue>
    </source>
</reference>
<protein>
    <submittedName>
        <fullName evidence="1">Uncharacterized protein</fullName>
    </submittedName>
</protein>
<dbReference type="EMBL" id="GBRH01269099">
    <property type="protein sequence ID" value="JAD28796.1"/>
    <property type="molecule type" value="Transcribed_RNA"/>
</dbReference>
<evidence type="ECO:0000313" key="1">
    <source>
        <dbReference type="EMBL" id="JAD28796.1"/>
    </source>
</evidence>